<dbReference type="InterPro" id="IPR050313">
    <property type="entry name" value="Carb_Metab_HTH_regulators"/>
</dbReference>
<reference evidence="4" key="1">
    <citation type="submission" date="2020-12" db="EMBL/GenBank/DDBJ databases">
        <title>Vagococcus allomyrinae sp. nov. and Enterococcus lavae sp. nov., isolated from the larvae of Allomyrina dichotoma.</title>
        <authorList>
            <person name="Lee S.D."/>
        </authorList>
    </citation>
    <scope>NUCLEOTIDE SEQUENCE</scope>
    <source>
        <strain evidence="4">BWB3-3</strain>
    </source>
</reference>
<dbReference type="Proteomes" id="UP000674938">
    <property type="component" value="Unassembled WGS sequence"/>
</dbReference>
<evidence type="ECO:0000259" key="3">
    <source>
        <dbReference type="PROSITE" id="PS51000"/>
    </source>
</evidence>
<dbReference type="Pfam" id="PF00455">
    <property type="entry name" value="DeoRC"/>
    <property type="match status" value="1"/>
</dbReference>
<evidence type="ECO:0000313" key="5">
    <source>
        <dbReference type="Proteomes" id="UP000674938"/>
    </source>
</evidence>
<dbReference type="EMBL" id="JAEEGA010000005">
    <property type="protein sequence ID" value="MBP1041199.1"/>
    <property type="molecule type" value="Genomic_DNA"/>
</dbReference>
<dbReference type="PROSITE" id="PS51000">
    <property type="entry name" value="HTH_DEOR_2"/>
    <property type="match status" value="1"/>
</dbReference>
<keyword evidence="5" id="KW-1185">Reference proteome</keyword>
<proteinExistence type="predicted"/>
<dbReference type="RefSeq" id="WP_209526916.1">
    <property type="nucleotide sequence ID" value="NZ_JAEEGA010000005.1"/>
</dbReference>
<sequence>MKVQRIHEIESYVKRQGAASLNELCEAFDVSKNTIRRDTNYLIKKGLFEKVYGGVVLKEDNLVSFENRQIKNQEEKRLIGKEAAKLIEEDDLIYVDSGTTTKYLMEFVPPDMSFTVVTNNLDVINTAAQLENIQLLVVGSKYKRKTRSFIEMQNHQILQNFNINKAFMAATGLTLQNGLTNSDMLETQIKKVICEKASQIYVMVDASKFGHSTLLTYAQLDEIDAIISGGAISKEYLSYFKQQNIDLHTAY</sequence>
<dbReference type="SMART" id="SM01134">
    <property type="entry name" value="DeoRC"/>
    <property type="match status" value="1"/>
</dbReference>
<dbReference type="Pfam" id="PF08220">
    <property type="entry name" value="HTH_DeoR"/>
    <property type="match status" value="1"/>
</dbReference>
<dbReference type="InterPro" id="IPR036390">
    <property type="entry name" value="WH_DNA-bd_sf"/>
</dbReference>
<gene>
    <name evidence="4" type="ORF">I6N95_09295</name>
</gene>
<dbReference type="Gene3D" id="3.40.50.1360">
    <property type="match status" value="1"/>
</dbReference>
<dbReference type="PANTHER" id="PTHR30363:SF60">
    <property type="entry name" value="HTH-TYPE TRANSCRIPTIONAL REGULATOR IOLR"/>
    <property type="match status" value="1"/>
</dbReference>
<dbReference type="InterPro" id="IPR014036">
    <property type="entry name" value="DeoR-like_C"/>
</dbReference>
<feature type="domain" description="HTH deoR-type" evidence="3">
    <location>
        <begin position="2"/>
        <end position="57"/>
    </location>
</feature>
<keyword evidence="2" id="KW-0804">Transcription</keyword>
<protein>
    <submittedName>
        <fullName evidence="4">DeoR/GlpR transcriptional regulator</fullName>
    </submittedName>
</protein>
<evidence type="ECO:0000256" key="1">
    <source>
        <dbReference type="ARBA" id="ARBA00023015"/>
    </source>
</evidence>
<comment type="caution">
    <text evidence="4">The sequence shown here is derived from an EMBL/GenBank/DDBJ whole genome shotgun (WGS) entry which is preliminary data.</text>
</comment>
<dbReference type="AlphaFoldDB" id="A0A940PA14"/>
<dbReference type="GO" id="GO:0003700">
    <property type="term" value="F:DNA-binding transcription factor activity"/>
    <property type="evidence" value="ECO:0007669"/>
    <property type="project" value="InterPro"/>
</dbReference>
<evidence type="ECO:0000256" key="2">
    <source>
        <dbReference type="ARBA" id="ARBA00023163"/>
    </source>
</evidence>
<keyword evidence="1" id="KW-0805">Transcription regulation</keyword>
<dbReference type="SUPFAM" id="SSF46785">
    <property type="entry name" value="Winged helix' DNA-binding domain"/>
    <property type="match status" value="1"/>
</dbReference>
<dbReference type="PRINTS" id="PR00037">
    <property type="entry name" value="HTHLACR"/>
</dbReference>
<organism evidence="4 5">
    <name type="scientific">Vagococcus allomyrinae</name>
    <dbReference type="NCBI Taxonomy" id="2794353"/>
    <lineage>
        <taxon>Bacteria</taxon>
        <taxon>Bacillati</taxon>
        <taxon>Bacillota</taxon>
        <taxon>Bacilli</taxon>
        <taxon>Lactobacillales</taxon>
        <taxon>Enterococcaceae</taxon>
        <taxon>Vagococcus</taxon>
    </lineage>
</organism>
<dbReference type="SUPFAM" id="SSF100950">
    <property type="entry name" value="NagB/RpiA/CoA transferase-like"/>
    <property type="match status" value="1"/>
</dbReference>
<accession>A0A940PA14</accession>
<dbReference type="InterPro" id="IPR001034">
    <property type="entry name" value="DeoR_HTH"/>
</dbReference>
<evidence type="ECO:0000313" key="4">
    <source>
        <dbReference type="EMBL" id="MBP1041199.1"/>
    </source>
</evidence>
<dbReference type="InterPro" id="IPR037171">
    <property type="entry name" value="NagB/RpiA_transferase-like"/>
</dbReference>
<dbReference type="SMART" id="SM00420">
    <property type="entry name" value="HTH_DEOR"/>
    <property type="match status" value="1"/>
</dbReference>
<dbReference type="PANTHER" id="PTHR30363">
    <property type="entry name" value="HTH-TYPE TRANSCRIPTIONAL REGULATOR SRLR-RELATED"/>
    <property type="match status" value="1"/>
</dbReference>
<name>A0A940PA14_9ENTE</name>